<sequence length="275" mass="31315">MFELGWFSTARGKGSRSLLTAVLDSIQKGELKARISFVFCSREPGESAETDAFFELVKNYKIPLVTFSYQKYKTRVNGNDEIPGSILPQWRLDYDREVINRLKEYNPQLCVLAGYMLIMGPEMCSRYNIINLHPATPWGPKGTWKEVIWELMQQKAAETGAMIHLVTPELDRGPVVSYCRFPIQTDSFKPLWDSIAKRTVNDIKTAEGEDNSLFKAIRHQGTIRELPLIVRSIKAISEGRVNIRKGQVTDNCGQTIPGYDLSAEIDHLNPRERMT</sequence>
<evidence type="ECO:0000256" key="4">
    <source>
        <dbReference type="ARBA" id="ARBA00022755"/>
    </source>
</evidence>
<evidence type="ECO:0000256" key="2">
    <source>
        <dbReference type="ARBA" id="ARBA00012254"/>
    </source>
</evidence>
<dbReference type="OrthoDB" id="9806170at2"/>
<dbReference type="Pfam" id="PF00551">
    <property type="entry name" value="Formyl_trans_N"/>
    <property type="match status" value="1"/>
</dbReference>
<evidence type="ECO:0000313" key="6">
    <source>
        <dbReference type="EMBL" id="AMU86441.1"/>
    </source>
</evidence>
<evidence type="ECO:0000256" key="3">
    <source>
        <dbReference type="ARBA" id="ARBA00022679"/>
    </source>
</evidence>
<accession>A0A142VA15</accession>
<dbReference type="RefSeq" id="WP_034376592.1">
    <property type="nucleotide sequence ID" value="NZ_AP024514.1"/>
</dbReference>
<dbReference type="AlphaFoldDB" id="A0A142VA15"/>
<gene>
    <name evidence="6" type="ORF">Dm11a5_0615</name>
</gene>
<feature type="domain" description="Formyl transferase N-terminal" evidence="5">
    <location>
        <begin position="14"/>
        <end position="185"/>
    </location>
</feature>
<evidence type="ECO:0000313" key="7">
    <source>
        <dbReference type="Proteomes" id="UP000076394"/>
    </source>
</evidence>
<proteinExistence type="predicted"/>
<dbReference type="Gene3D" id="3.40.50.170">
    <property type="entry name" value="Formyl transferase, N-terminal domain"/>
    <property type="match status" value="1"/>
</dbReference>
<dbReference type="GO" id="GO:0005737">
    <property type="term" value="C:cytoplasm"/>
    <property type="evidence" value="ECO:0007669"/>
    <property type="project" value="TreeGrafter"/>
</dbReference>
<dbReference type="EMBL" id="CP011127">
    <property type="protein sequence ID" value="AMU86441.1"/>
    <property type="molecule type" value="Genomic_DNA"/>
</dbReference>
<evidence type="ECO:0000256" key="1">
    <source>
        <dbReference type="ARBA" id="ARBA00005054"/>
    </source>
</evidence>
<dbReference type="SUPFAM" id="SSF53328">
    <property type="entry name" value="Formyltransferase"/>
    <property type="match status" value="1"/>
</dbReference>
<dbReference type="PANTHER" id="PTHR43369:SF2">
    <property type="entry name" value="PHOSPHORIBOSYLGLYCINAMIDE FORMYLTRANSFERASE"/>
    <property type="match status" value="1"/>
</dbReference>
<dbReference type="PANTHER" id="PTHR43369">
    <property type="entry name" value="PHOSPHORIBOSYLGLYCINAMIDE FORMYLTRANSFERASE"/>
    <property type="match status" value="1"/>
</dbReference>
<dbReference type="InterPro" id="IPR002376">
    <property type="entry name" value="Formyl_transf_N"/>
</dbReference>
<protein>
    <recommendedName>
        <fullName evidence="2">phosphoribosylglycinamide formyltransferase 1</fullName>
        <ecNumber evidence="2">2.1.2.2</ecNumber>
    </recommendedName>
</protein>
<name>A0A142VA15_9CHLR</name>
<dbReference type="Proteomes" id="UP000076394">
    <property type="component" value="Chromosome"/>
</dbReference>
<comment type="pathway">
    <text evidence="1">Purine metabolism; IMP biosynthesis via de novo pathway; N(2)-formyl-N(1)-(5-phospho-D-ribosyl)glycinamide from N(1)-(5-phospho-D-ribosyl)glycinamide (10-formyl THF route): step 1/1.</text>
</comment>
<dbReference type="EC" id="2.1.2.2" evidence="2"/>
<dbReference type="PATRIC" id="fig|61435.13.peg.646"/>
<dbReference type="GO" id="GO:0004644">
    <property type="term" value="F:phosphoribosylglycinamide formyltransferase activity"/>
    <property type="evidence" value="ECO:0007669"/>
    <property type="project" value="UniProtKB-EC"/>
</dbReference>
<keyword evidence="3 6" id="KW-0808">Transferase</keyword>
<organism evidence="6 7">
    <name type="scientific">Dehalococcoides mccartyi</name>
    <dbReference type="NCBI Taxonomy" id="61435"/>
    <lineage>
        <taxon>Bacteria</taxon>
        <taxon>Bacillati</taxon>
        <taxon>Chloroflexota</taxon>
        <taxon>Dehalococcoidia</taxon>
        <taxon>Dehalococcoidales</taxon>
        <taxon>Dehalococcoidaceae</taxon>
        <taxon>Dehalococcoides</taxon>
    </lineage>
</organism>
<keyword evidence="4" id="KW-0658">Purine biosynthesis</keyword>
<dbReference type="InterPro" id="IPR036477">
    <property type="entry name" value="Formyl_transf_N_sf"/>
</dbReference>
<evidence type="ECO:0000259" key="5">
    <source>
        <dbReference type="Pfam" id="PF00551"/>
    </source>
</evidence>
<reference evidence="6 7" key="1">
    <citation type="submission" date="2015-03" db="EMBL/GenBank/DDBJ databases">
        <title>Genomic characterization of Dehalococcoides mccartyi strain 11a5, an unusal plasmid-containing chloroethene dechlorinator.</title>
        <authorList>
            <person name="Zhao S."/>
            <person name="Ding C."/>
            <person name="He J."/>
        </authorList>
    </citation>
    <scope>NUCLEOTIDE SEQUENCE [LARGE SCALE GENOMIC DNA]</scope>
    <source>
        <strain evidence="6 7">11a5</strain>
    </source>
</reference>
<dbReference type="GO" id="GO:0006189">
    <property type="term" value="P:'de novo' IMP biosynthetic process"/>
    <property type="evidence" value="ECO:0007669"/>
    <property type="project" value="TreeGrafter"/>
</dbReference>